<feature type="transmembrane region" description="Helical" evidence="5">
    <location>
        <begin position="73"/>
        <end position="93"/>
    </location>
</feature>
<dbReference type="PANTHER" id="PTHR11785">
    <property type="entry name" value="AMINO ACID TRANSPORTER"/>
    <property type="match status" value="1"/>
</dbReference>
<keyword evidence="4 5" id="KW-0472">Membrane</keyword>
<evidence type="ECO:0000256" key="1">
    <source>
        <dbReference type="ARBA" id="ARBA00004141"/>
    </source>
</evidence>
<evidence type="ECO:0000256" key="3">
    <source>
        <dbReference type="ARBA" id="ARBA00022989"/>
    </source>
</evidence>
<keyword evidence="3 5" id="KW-1133">Transmembrane helix</keyword>
<dbReference type="AlphaFoldDB" id="A0A397UPX3"/>
<keyword evidence="7" id="KW-1185">Reference proteome</keyword>
<feature type="transmembrane region" description="Helical" evidence="5">
    <location>
        <begin position="404"/>
        <end position="423"/>
    </location>
</feature>
<comment type="subcellular location">
    <subcellularLocation>
        <location evidence="1">Membrane</location>
        <topology evidence="1">Multi-pass membrane protein</topology>
    </subcellularLocation>
</comment>
<keyword evidence="2 5" id="KW-0812">Transmembrane</keyword>
<feature type="transmembrane region" description="Helical" evidence="5">
    <location>
        <begin position="38"/>
        <end position="61"/>
    </location>
</feature>
<feature type="transmembrane region" description="Helical" evidence="5">
    <location>
        <begin position="205"/>
        <end position="224"/>
    </location>
</feature>
<dbReference type="PIRSF" id="PIRSF006060">
    <property type="entry name" value="AA_transporter"/>
    <property type="match status" value="1"/>
</dbReference>
<feature type="transmembrane region" description="Helical" evidence="5">
    <location>
        <begin position="285"/>
        <end position="307"/>
    </location>
</feature>
<protein>
    <submittedName>
        <fullName evidence="6">Amino acid/polyamine transporter I</fullName>
    </submittedName>
</protein>
<feature type="transmembrane region" description="Helical" evidence="5">
    <location>
        <begin position="174"/>
        <end position="193"/>
    </location>
</feature>
<evidence type="ECO:0000256" key="2">
    <source>
        <dbReference type="ARBA" id="ARBA00022692"/>
    </source>
</evidence>
<dbReference type="EMBL" id="QKWP01001040">
    <property type="protein sequence ID" value="RIB12260.1"/>
    <property type="molecule type" value="Genomic_DNA"/>
</dbReference>
<dbReference type="InterPro" id="IPR050598">
    <property type="entry name" value="AminoAcid_Transporter"/>
</dbReference>
<dbReference type="GO" id="GO:0015179">
    <property type="term" value="F:L-amino acid transmembrane transporter activity"/>
    <property type="evidence" value="ECO:0007669"/>
    <property type="project" value="TreeGrafter"/>
</dbReference>
<accession>A0A397UPX3</accession>
<evidence type="ECO:0000313" key="7">
    <source>
        <dbReference type="Proteomes" id="UP000266673"/>
    </source>
</evidence>
<dbReference type="Pfam" id="PF13520">
    <property type="entry name" value="AA_permease_2"/>
    <property type="match status" value="1"/>
</dbReference>
<dbReference type="STRING" id="44941.A0A397UPX3"/>
<evidence type="ECO:0000313" key="6">
    <source>
        <dbReference type="EMBL" id="RIB12260.1"/>
    </source>
</evidence>
<feature type="transmembrane region" description="Helical" evidence="5">
    <location>
        <begin position="341"/>
        <end position="359"/>
    </location>
</feature>
<proteinExistence type="predicted"/>
<feature type="transmembrane region" description="Helical" evidence="5">
    <location>
        <begin position="429"/>
        <end position="447"/>
    </location>
</feature>
<evidence type="ECO:0000256" key="4">
    <source>
        <dbReference type="ARBA" id="ARBA00023136"/>
    </source>
</evidence>
<dbReference type="OrthoDB" id="10062876at2759"/>
<dbReference type="Proteomes" id="UP000266673">
    <property type="component" value="Unassembled WGS sequence"/>
</dbReference>
<comment type="caution">
    <text evidence="6">The sequence shown here is derived from an EMBL/GenBank/DDBJ whole genome shotgun (WGS) entry which is preliminary data.</text>
</comment>
<dbReference type="InterPro" id="IPR002293">
    <property type="entry name" value="AA/rel_permease1"/>
</dbReference>
<dbReference type="Gene3D" id="1.20.1740.10">
    <property type="entry name" value="Amino acid/polyamine transporter I"/>
    <property type="match status" value="1"/>
</dbReference>
<organism evidence="6 7">
    <name type="scientific">Gigaspora rosea</name>
    <dbReference type="NCBI Taxonomy" id="44941"/>
    <lineage>
        <taxon>Eukaryota</taxon>
        <taxon>Fungi</taxon>
        <taxon>Fungi incertae sedis</taxon>
        <taxon>Mucoromycota</taxon>
        <taxon>Glomeromycotina</taxon>
        <taxon>Glomeromycetes</taxon>
        <taxon>Diversisporales</taxon>
        <taxon>Gigasporaceae</taxon>
        <taxon>Gigaspora</taxon>
    </lineage>
</organism>
<evidence type="ECO:0000256" key="5">
    <source>
        <dbReference type="SAM" id="Phobius"/>
    </source>
</evidence>
<sequence length="518" mass="57380">MGDDLENNEKEMPVSRPVSIISDSEKEVFAVSERYNRLIGIFSGMPFSINIIIGSGIFVLPGDVWRLTRSPKVALVFWVIGGIISFFGSLIYAELGYMLPRGAGELRYLEESFPNYRKVIAHTFSVAMITIIRPAAIVGDTYICAQYFLYLIRGDTNQTEYLNPGGWLTSADFFKIRFISIAILFIILIYSCLNNKLAVKINQALAIFKVAALFAFAITGIIIGSRNADDAFNNTISSNETLFENIGSLGDAMIKVLYAYEGWNNVNYLVDELHNPRRNLVVSNIFSIAVSIVLYILINISYIMIAASNPAAATSMYTGDASTVISIYFGEQIAGKVGNKLISALIAISSFGAVGSMVFTGARIIVYSSVANFIPEYFAGWGLQSFTESSYLFNTPTKALIAQYLYCSLLILFFPTGTSFFIFFATISLYLTAIYYGASTVGLMILKKKYLGIQRPFKVCFLDVIFLVCIVLIAIAGFFPLPGSPLYYLPYLISWGAVILGGILIYVYKGYMKNEIQY</sequence>
<feature type="transmembrane region" description="Helical" evidence="5">
    <location>
        <begin position="487"/>
        <end position="508"/>
    </location>
</feature>
<gene>
    <name evidence="6" type="ORF">C2G38_38645</name>
</gene>
<dbReference type="PANTHER" id="PTHR11785:SF353">
    <property type="entry name" value="METHIONINE TRANSPORTER (EUROFUNG)"/>
    <property type="match status" value="1"/>
</dbReference>
<dbReference type="GO" id="GO:0016020">
    <property type="term" value="C:membrane"/>
    <property type="evidence" value="ECO:0007669"/>
    <property type="project" value="UniProtKB-SubCell"/>
</dbReference>
<name>A0A397UPX3_9GLOM</name>
<feature type="transmembrane region" description="Helical" evidence="5">
    <location>
        <begin position="459"/>
        <end position="481"/>
    </location>
</feature>
<reference evidence="6 7" key="1">
    <citation type="submission" date="2018-06" db="EMBL/GenBank/DDBJ databases">
        <title>Comparative genomics reveals the genomic features of Rhizophagus irregularis, R. cerebriforme, R. diaphanum and Gigaspora rosea, and their symbiotic lifestyle signature.</title>
        <authorList>
            <person name="Morin E."/>
            <person name="San Clemente H."/>
            <person name="Chen E.C.H."/>
            <person name="De La Providencia I."/>
            <person name="Hainaut M."/>
            <person name="Kuo A."/>
            <person name="Kohler A."/>
            <person name="Murat C."/>
            <person name="Tang N."/>
            <person name="Roy S."/>
            <person name="Loubradou J."/>
            <person name="Henrissat B."/>
            <person name="Grigoriev I.V."/>
            <person name="Corradi N."/>
            <person name="Roux C."/>
            <person name="Martin F.M."/>
        </authorList>
    </citation>
    <scope>NUCLEOTIDE SEQUENCE [LARGE SCALE GENOMIC DNA]</scope>
    <source>
        <strain evidence="6 7">DAOM 194757</strain>
    </source>
</reference>